<evidence type="ECO:0000256" key="7">
    <source>
        <dbReference type="ARBA" id="ARBA00022807"/>
    </source>
</evidence>
<proteinExistence type="predicted"/>
<dbReference type="GO" id="GO:0004843">
    <property type="term" value="F:cysteine-type deubiquitinase activity"/>
    <property type="evidence" value="ECO:0007669"/>
    <property type="project" value="UniProtKB-EC"/>
</dbReference>
<keyword evidence="14" id="KW-1185">Reference proteome</keyword>
<keyword evidence="7" id="KW-0788">Thiol protease</keyword>
<organism evidence="13 14">
    <name type="scientific">Castilleja foliolosa</name>
    <dbReference type="NCBI Taxonomy" id="1961234"/>
    <lineage>
        <taxon>Eukaryota</taxon>
        <taxon>Viridiplantae</taxon>
        <taxon>Streptophyta</taxon>
        <taxon>Embryophyta</taxon>
        <taxon>Tracheophyta</taxon>
        <taxon>Spermatophyta</taxon>
        <taxon>Magnoliopsida</taxon>
        <taxon>eudicotyledons</taxon>
        <taxon>Gunneridae</taxon>
        <taxon>Pentapetalae</taxon>
        <taxon>asterids</taxon>
        <taxon>lamiids</taxon>
        <taxon>Lamiales</taxon>
        <taxon>Orobanchaceae</taxon>
        <taxon>Pedicularideae</taxon>
        <taxon>Castillejinae</taxon>
        <taxon>Castilleja</taxon>
    </lineage>
</organism>
<evidence type="ECO:0000256" key="9">
    <source>
        <dbReference type="ARBA" id="ARBA00023163"/>
    </source>
</evidence>
<dbReference type="PANTHER" id="PTHR14159">
    <property type="entry name" value="ATAXIN-3-RELATED"/>
    <property type="match status" value="1"/>
</dbReference>
<keyword evidence="8" id="KW-0805">Transcription regulation</keyword>
<evidence type="ECO:0000256" key="2">
    <source>
        <dbReference type="ARBA" id="ARBA00004123"/>
    </source>
</evidence>
<evidence type="ECO:0000256" key="1">
    <source>
        <dbReference type="ARBA" id="ARBA00000707"/>
    </source>
</evidence>
<comment type="caution">
    <text evidence="13">The sequence shown here is derived from an EMBL/GenBank/DDBJ whole genome shotgun (WGS) entry which is preliminary data.</text>
</comment>
<accession>A0ABD3DI89</accession>
<evidence type="ECO:0000256" key="6">
    <source>
        <dbReference type="ARBA" id="ARBA00022801"/>
    </source>
</evidence>
<gene>
    <name evidence="13" type="ORF">CASFOL_015680</name>
</gene>
<dbReference type="Pfam" id="PF02099">
    <property type="entry name" value="Josephin"/>
    <property type="match status" value="1"/>
</dbReference>
<sequence length="73" mass="8209">MPMRTLYHEKQQLRLCGLHCLNAVMQGPVFSQSDLWAMASDLDRGRATSDSLESISDNFSHNVSQHGDFSIQV</sequence>
<evidence type="ECO:0000256" key="5">
    <source>
        <dbReference type="ARBA" id="ARBA00022786"/>
    </source>
</evidence>
<comment type="catalytic activity">
    <reaction evidence="1">
        <text>Thiol-dependent hydrolysis of ester, thioester, amide, peptide and isopeptide bonds formed by the C-terminal Gly of ubiquitin (a 76-residue protein attached to proteins as an intracellular targeting signal).</text>
        <dbReference type="EC" id="3.4.19.12"/>
    </reaction>
</comment>
<dbReference type="GO" id="GO:0006508">
    <property type="term" value="P:proteolysis"/>
    <property type="evidence" value="ECO:0007669"/>
    <property type="project" value="UniProtKB-KW"/>
</dbReference>
<dbReference type="AlphaFoldDB" id="A0ABD3DI89"/>
<protein>
    <recommendedName>
        <fullName evidence="3">ubiquitinyl hydrolase 1</fullName>
        <ecNumber evidence="3">3.4.19.12</ecNumber>
    </recommendedName>
</protein>
<dbReference type="PANTHER" id="PTHR14159:SF0">
    <property type="entry name" value="ATAXIN-3-RELATED"/>
    <property type="match status" value="1"/>
</dbReference>
<dbReference type="EC" id="3.4.19.12" evidence="3"/>
<keyword evidence="9" id="KW-0804">Transcription</keyword>
<keyword evidence="5" id="KW-0833">Ubl conjugation pathway</keyword>
<dbReference type="InterPro" id="IPR006155">
    <property type="entry name" value="Josephin"/>
</dbReference>
<comment type="caution">
    <text evidence="11">Lacks conserved residue(s) required for the propagation of feature annotation.</text>
</comment>
<name>A0ABD3DI89_9LAMI</name>
<evidence type="ECO:0000256" key="10">
    <source>
        <dbReference type="ARBA" id="ARBA00023242"/>
    </source>
</evidence>
<evidence type="ECO:0000256" key="11">
    <source>
        <dbReference type="PROSITE-ProRule" id="PRU00331"/>
    </source>
</evidence>
<evidence type="ECO:0000313" key="14">
    <source>
        <dbReference type="Proteomes" id="UP001632038"/>
    </source>
</evidence>
<dbReference type="GO" id="GO:0005634">
    <property type="term" value="C:nucleus"/>
    <property type="evidence" value="ECO:0007669"/>
    <property type="project" value="UniProtKB-SubCell"/>
</dbReference>
<evidence type="ECO:0000256" key="8">
    <source>
        <dbReference type="ARBA" id="ARBA00023015"/>
    </source>
</evidence>
<evidence type="ECO:0000259" key="12">
    <source>
        <dbReference type="PROSITE" id="PS50957"/>
    </source>
</evidence>
<keyword evidence="10" id="KW-0539">Nucleus</keyword>
<comment type="subcellular location">
    <subcellularLocation>
        <location evidence="2">Nucleus</location>
    </subcellularLocation>
</comment>
<dbReference type="Proteomes" id="UP001632038">
    <property type="component" value="Unassembled WGS sequence"/>
</dbReference>
<keyword evidence="4" id="KW-0645">Protease</keyword>
<reference evidence="14" key="1">
    <citation type="journal article" date="2024" name="IScience">
        <title>Strigolactones Initiate the Formation of Haustorium-like Structures in Castilleja.</title>
        <authorList>
            <person name="Buerger M."/>
            <person name="Peterson D."/>
            <person name="Chory J."/>
        </authorList>
    </citation>
    <scope>NUCLEOTIDE SEQUENCE [LARGE SCALE GENOMIC DNA]</scope>
</reference>
<feature type="domain" description="Josephin" evidence="12">
    <location>
        <begin position="3"/>
        <end position="73"/>
    </location>
</feature>
<dbReference type="InterPro" id="IPR033865">
    <property type="entry name" value="Ataxin-3"/>
</dbReference>
<evidence type="ECO:0000256" key="3">
    <source>
        <dbReference type="ARBA" id="ARBA00012759"/>
    </source>
</evidence>
<dbReference type="EMBL" id="JAVIJP010000017">
    <property type="protein sequence ID" value="KAL3640712.1"/>
    <property type="molecule type" value="Genomic_DNA"/>
</dbReference>
<keyword evidence="6" id="KW-0378">Hydrolase</keyword>
<evidence type="ECO:0000313" key="13">
    <source>
        <dbReference type="EMBL" id="KAL3640712.1"/>
    </source>
</evidence>
<dbReference type="PROSITE" id="PS50957">
    <property type="entry name" value="JOSEPHIN"/>
    <property type="match status" value="1"/>
</dbReference>
<evidence type="ECO:0000256" key="4">
    <source>
        <dbReference type="ARBA" id="ARBA00022670"/>
    </source>
</evidence>